<dbReference type="CDD" id="cd03785">
    <property type="entry name" value="GT28_MurG"/>
    <property type="match status" value="1"/>
</dbReference>
<proteinExistence type="inferred from homology"/>
<keyword evidence="8 11" id="KW-0472">Membrane</keyword>
<comment type="subcellular location">
    <subcellularLocation>
        <location evidence="11">Cell membrane</location>
        <topology evidence="11">Peripheral membrane protein</topology>
        <orientation evidence="11">Cytoplasmic side</orientation>
    </subcellularLocation>
</comment>
<evidence type="ECO:0000259" key="12">
    <source>
        <dbReference type="Pfam" id="PF03033"/>
    </source>
</evidence>
<dbReference type="RefSeq" id="WP_091346492.1">
    <property type="nucleotide sequence ID" value="NZ_FMAQ01000001.1"/>
</dbReference>
<organism evidence="14 15">
    <name type="scientific">Gilliamella bombicola</name>
    <dbReference type="NCBI Taxonomy" id="1798182"/>
    <lineage>
        <taxon>Bacteria</taxon>
        <taxon>Pseudomonadati</taxon>
        <taxon>Pseudomonadota</taxon>
        <taxon>Gammaproteobacteria</taxon>
        <taxon>Orbales</taxon>
        <taxon>Orbaceae</taxon>
        <taxon>Gilliamella</taxon>
    </lineage>
</organism>
<keyword evidence="3 11" id="KW-0132">Cell division</keyword>
<dbReference type="GO" id="GO:0051991">
    <property type="term" value="F:UDP-N-acetyl-D-glucosamine:N-acetylmuramoyl-L-alanyl-D-glutamyl-meso-2,6-diaminopimelyl-D-alanyl-D-alanine-diphosphoundecaprenol 4-beta-N-acetylglucosaminlytransferase activity"/>
    <property type="evidence" value="ECO:0007669"/>
    <property type="project" value="RHEA"/>
</dbReference>
<evidence type="ECO:0000256" key="3">
    <source>
        <dbReference type="ARBA" id="ARBA00022618"/>
    </source>
</evidence>
<dbReference type="STRING" id="1798182.GA0061081_101346"/>
<dbReference type="GO" id="GO:0050511">
    <property type="term" value="F:undecaprenyldiphospho-muramoylpentapeptide beta-N-acetylglucosaminyltransferase activity"/>
    <property type="evidence" value="ECO:0007669"/>
    <property type="project" value="UniProtKB-UniRule"/>
</dbReference>
<keyword evidence="10 11" id="KW-0961">Cell wall biogenesis/degradation</keyword>
<evidence type="ECO:0000256" key="2">
    <source>
        <dbReference type="ARBA" id="ARBA00022519"/>
    </source>
</evidence>
<dbReference type="AlphaFoldDB" id="A0A1C3ZD59"/>
<protein>
    <recommendedName>
        <fullName evidence="11">UDP-N-acetylglucosamine--N-acetylmuramyl-(pentapeptide) pyrophosphoryl-undecaprenol N-acetylglucosamine transferase</fullName>
        <ecNumber evidence="11">2.4.1.227</ecNumber>
    </recommendedName>
    <alternativeName>
        <fullName evidence="11">Undecaprenyl-PP-MurNAc-pentapeptide-UDPGlcNAc GlcNAc transferase</fullName>
    </alternativeName>
</protein>
<keyword evidence="4 11" id="KW-0328">Glycosyltransferase</keyword>
<feature type="domain" description="Glycosyl transferase family 28 C-terminal" evidence="13">
    <location>
        <begin position="181"/>
        <end position="330"/>
    </location>
</feature>
<dbReference type="OrthoDB" id="9808936at2"/>
<evidence type="ECO:0000256" key="6">
    <source>
        <dbReference type="ARBA" id="ARBA00022960"/>
    </source>
</evidence>
<dbReference type="EMBL" id="FMAQ01000001">
    <property type="protein sequence ID" value="SCB80213.1"/>
    <property type="molecule type" value="Genomic_DNA"/>
</dbReference>
<evidence type="ECO:0000256" key="5">
    <source>
        <dbReference type="ARBA" id="ARBA00022679"/>
    </source>
</evidence>
<evidence type="ECO:0000256" key="9">
    <source>
        <dbReference type="ARBA" id="ARBA00023306"/>
    </source>
</evidence>
<dbReference type="PANTHER" id="PTHR21015:SF22">
    <property type="entry name" value="GLYCOSYLTRANSFERASE"/>
    <property type="match status" value="1"/>
</dbReference>
<dbReference type="InterPro" id="IPR004276">
    <property type="entry name" value="GlycoTrans_28_N"/>
</dbReference>
<keyword evidence="1 11" id="KW-1003">Cell membrane</keyword>
<evidence type="ECO:0000256" key="11">
    <source>
        <dbReference type="HAMAP-Rule" id="MF_00033"/>
    </source>
</evidence>
<dbReference type="NCBIfam" id="TIGR01133">
    <property type="entry name" value="murG"/>
    <property type="match status" value="1"/>
</dbReference>
<evidence type="ECO:0000256" key="8">
    <source>
        <dbReference type="ARBA" id="ARBA00023136"/>
    </source>
</evidence>
<dbReference type="Gene3D" id="3.40.50.2000">
    <property type="entry name" value="Glycogen Phosphorylase B"/>
    <property type="match status" value="2"/>
</dbReference>
<dbReference type="InterPro" id="IPR007235">
    <property type="entry name" value="Glyco_trans_28_C"/>
</dbReference>
<feature type="binding site" evidence="11">
    <location>
        <position position="123"/>
    </location>
    <ligand>
        <name>UDP-N-acetyl-alpha-D-glucosamine</name>
        <dbReference type="ChEBI" id="CHEBI:57705"/>
    </ligand>
</feature>
<evidence type="ECO:0000256" key="7">
    <source>
        <dbReference type="ARBA" id="ARBA00022984"/>
    </source>
</evidence>
<feature type="binding site" evidence="11">
    <location>
        <position position="187"/>
    </location>
    <ligand>
        <name>UDP-N-acetyl-alpha-D-glucosamine</name>
        <dbReference type="ChEBI" id="CHEBI:57705"/>
    </ligand>
</feature>
<reference evidence="15" key="1">
    <citation type="submission" date="2016-08" db="EMBL/GenBank/DDBJ databases">
        <authorList>
            <person name="Varghese N."/>
            <person name="Submissions Spin"/>
        </authorList>
    </citation>
    <scope>NUCLEOTIDE SEQUENCE [LARGE SCALE GENOMIC DNA]</scope>
    <source>
        <strain evidence="15">R-53248</strain>
    </source>
</reference>
<feature type="binding site" evidence="11">
    <location>
        <position position="159"/>
    </location>
    <ligand>
        <name>UDP-N-acetyl-alpha-D-glucosamine</name>
        <dbReference type="ChEBI" id="CHEBI:57705"/>
    </ligand>
</feature>
<dbReference type="FunFam" id="3.40.50.2000:FF:000016">
    <property type="entry name" value="UDP-N-acetylglucosamine--N-acetylmuramyl-(pentapeptide) pyrophosphoryl-undecaprenol N-acetylglucosamine transferase"/>
    <property type="match status" value="1"/>
</dbReference>
<dbReference type="InterPro" id="IPR006009">
    <property type="entry name" value="GlcNAc_MurG"/>
</dbReference>
<comment type="similarity">
    <text evidence="11">Belongs to the glycosyltransferase 28 family. MurG subfamily.</text>
</comment>
<dbReference type="EC" id="2.4.1.227" evidence="11"/>
<evidence type="ECO:0000313" key="15">
    <source>
        <dbReference type="Proteomes" id="UP000199670"/>
    </source>
</evidence>
<evidence type="ECO:0000259" key="13">
    <source>
        <dbReference type="Pfam" id="PF04101"/>
    </source>
</evidence>
<dbReference type="SUPFAM" id="SSF53756">
    <property type="entry name" value="UDP-Glycosyltransferase/glycogen phosphorylase"/>
    <property type="match status" value="1"/>
</dbReference>
<evidence type="ECO:0000256" key="4">
    <source>
        <dbReference type="ARBA" id="ARBA00022676"/>
    </source>
</evidence>
<dbReference type="GO" id="GO:0071555">
    <property type="term" value="P:cell wall organization"/>
    <property type="evidence" value="ECO:0007669"/>
    <property type="project" value="UniProtKB-KW"/>
</dbReference>
<comment type="function">
    <text evidence="11">Cell wall formation. Catalyzes the transfer of a GlcNAc subunit on undecaprenyl-pyrophosphoryl-MurNAc-pentapeptide (lipid intermediate I) to form undecaprenyl-pyrophosphoryl-MurNAc-(pentapeptide)GlcNAc (lipid intermediate II).</text>
</comment>
<dbReference type="GO" id="GO:0005975">
    <property type="term" value="P:carbohydrate metabolic process"/>
    <property type="evidence" value="ECO:0007669"/>
    <property type="project" value="InterPro"/>
</dbReference>
<dbReference type="UniPathway" id="UPA00219"/>
<gene>
    <name evidence="11" type="primary">murG</name>
    <name evidence="14" type="ORF">GA0061081_101346</name>
</gene>
<dbReference type="GO" id="GO:0008360">
    <property type="term" value="P:regulation of cell shape"/>
    <property type="evidence" value="ECO:0007669"/>
    <property type="project" value="UniProtKB-KW"/>
</dbReference>
<sequence length="350" mass="38111">MKKLLVMAGGTGGHVFPGIAVAHYLMKQGWQVRWLGTADRMEAHLVPENGIEIDFIEISGLRGKGVMALLKAPYKILKAVLQARKILKAYRPDVVLGMGGYVSGPGGIAAKTLGIPIVLHEQNGIAGLTNKWLAKIATKVLQAFPSAFPNAEVVGNPVRSDLLTVVKPEERFKDRNGPIRVLVMGGSQGAKIINDIVPQVITKLSDEYVVWHQTGKGMLDSVIQSYQNCDMANNKVTEFISDVTDAYNWADIVICRSGALTVSEIEVVGIGAIFVPFMHKDRQQFWNAKSLADIGAADIIEQPNFNVESLSKLLLNLNRDKLLEMAIKAKSLSIVNSTEKVAESLNSVIK</sequence>
<comment type="pathway">
    <text evidence="11">Cell wall biogenesis; peptidoglycan biosynthesis.</text>
</comment>
<feature type="binding site" evidence="11">
    <location>
        <begin position="259"/>
        <end position="264"/>
    </location>
    <ligand>
        <name>UDP-N-acetyl-alpha-D-glucosamine</name>
        <dbReference type="ChEBI" id="CHEBI:57705"/>
    </ligand>
</feature>
<evidence type="ECO:0000256" key="10">
    <source>
        <dbReference type="ARBA" id="ARBA00023316"/>
    </source>
</evidence>
<keyword evidence="7 11" id="KW-0573">Peptidoglycan synthesis</keyword>
<keyword evidence="15" id="KW-1185">Reference proteome</keyword>
<feature type="domain" description="Glycosyltransferase family 28 N-terminal" evidence="12">
    <location>
        <begin position="5"/>
        <end position="141"/>
    </location>
</feature>
<dbReference type="GO" id="GO:0005886">
    <property type="term" value="C:plasma membrane"/>
    <property type="evidence" value="ECO:0007669"/>
    <property type="project" value="UniProtKB-SubCell"/>
</dbReference>
<dbReference type="PANTHER" id="PTHR21015">
    <property type="entry name" value="UDP-N-ACETYLGLUCOSAMINE--N-ACETYLMURAMYL-(PENTAPEPTIDE) PYROPHOSPHORYL-UNDECAPRENOL N-ACETYLGLUCOSAMINE TRANSFERASE 1"/>
    <property type="match status" value="1"/>
</dbReference>
<keyword evidence="9 11" id="KW-0131">Cell cycle</keyword>
<dbReference type="GO" id="GO:0009252">
    <property type="term" value="P:peptidoglycan biosynthetic process"/>
    <property type="evidence" value="ECO:0007669"/>
    <property type="project" value="UniProtKB-UniRule"/>
</dbReference>
<name>A0A1C3ZD59_9GAMM</name>
<feature type="binding site" evidence="11">
    <location>
        <begin position="11"/>
        <end position="13"/>
    </location>
    <ligand>
        <name>UDP-N-acetyl-alpha-D-glucosamine</name>
        <dbReference type="ChEBI" id="CHEBI:57705"/>
    </ligand>
</feature>
<feature type="binding site" evidence="11">
    <location>
        <position position="240"/>
    </location>
    <ligand>
        <name>UDP-N-acetyl-alpha-D-glucosamine</name>
        <dbReference type="ChEBI" id="CHEBI:57705"/>
    </ligand>
</feature>
<dbReference type="Pfam" id="PF03033">
    <property type="entry name" value="Glyco_transf_28"/>
    <property type="match status" value="1"/>
</dbReference>
<comment type="catalytic activity">
    <reaction evidence="11">
        <text>di-trans,octa-cis-undecaprenyl diphospho-N-acetyl-alpha-D-muramoyl-L-alanyl-D-glutamyl-meso-2,6-diaminopimeloyl-D-alanyl-D-alanine + UDP-N-acetyl-alpha-D-glucosamine = di-trans,octa-cis-undecaprenyl diphospho-[N-acetyl-alpha-D-glucosaminyl-(1-&gt;4)]-N-acetyl-alpha-D-muramoyl-L-alanyl-D-glutamyl-meso-2,6-diaminopimeloyl-D-alanyl-D-alanine + UDP + H(+)</text>
        <dbReference type="Rhea" id="RHEA:31227"/>
        <dbReference type="ChEBI" id="CHEBI:15378"/>
        <dbReference type="ChEBI" id="CHEBI:57705"/>
        <dbReference type="ChEBI" id="CHEBI:58223"/>
        <dbReference type="ChEBI" id="CHEBI:61387"/>
        <dbReference type="ChEBI" id="CHEBI:61388"/>
        <dbReference type="EC" id="2.4.1.227"/>
    </reaction>
</comment>
<dbReference type="Pfam" id="PF04101">
    <property type="entry name" value="Glyco_tran_28_C"/>
    <property type="match status" value="1"/>
</dbReference>
<evidence type="ECO:0000256" key="1">
    <source>
        <dbReference type="ARBA" id="ARBA00022475"/>
    </source>
</evidence>
<accession>A0A1C3ZD59</accession>
<dbReference type="GO" id="GO:0051301">
    <property type="term" value="P:cell division"/>
    <property type="evidence" value="ECO:0007669"/>
    <property type="project" value="UniProtKB-KW"/>
</dbReference>
<keyword evidence="2" id="KW-0997">Cell inner membrane</keyword>
<dbReference type="HAMAP" id="MF_00033">
    <property type="entry name" value="MurG"/>
    <property type="match status" value="1"/>
</dbReference>
<keyword evidence="5 11" id="KW-0808">Transferase</keyword>
<feature type="binding site" evidence="11">
    <location>
        <position position="284"/>
    </location>
    <ligand>
        <name>UDP-N-acetyl-alpha-D-glucosamine</name>
        <dbReference type="ChEBI" id="CHEBI:57705"/>
    </ligand>
</feature>
<dbReference type="Proteomes" id="UP000199670">
    <property type="component" value="Unassembled WGS sequence"/>
</dbReference>
<evidence type="ECO:0000313" key="14">
    <source>
        <dbReference type="EMBL" id="SCB80213.1"/>
    </source>
</evidence>
<keyword evidence="6 11" id="KW-0133">Cell shape</keyword>